<reference evidence="1" key="1">
    <citation type="submission" date="2022-08" db="EMBL/GenBank/DDBJ databases">
        <authorList>
            <person name="Tistechok S."/>
            <person name="Samborskyy M."/>
            <person name="Roman I."/>
        </authorList>
    </citation>
    <scope>NUCLEOTIDE SEQUENCE</scope>
    <source>
        <strain evidence="1">DSM 103496</strain>
    </source>
</reference>
<evidence type="ECO:0000313" key="2">
    <source>
        <dbReference type="Proteomes" id="UP001141259"/>
    </source>
</evidence>
<proteinExistence type="predicted"/>
<sequence>MSLHVVVGAGPVGSTAASLLAARGERVRVVSRSGGGPEHPNIERVAADAGDVARLSTLAEGTVALYNCVNPAYHRWLTDWPPVASALLTAAERSGAVLVMTGSLYGYGEVDGPITESTPLAATHPKLKLKADMWRDALAAHDAGRIRAVEVRGSDYVEANSIFSVALGKPLLAGKRAWSPAPLDVPHSWTSINDVATLLTTVATDERAWGRAWPVPTEPPLTVRQLATRFTAVAGVGAPKLATIPTPVLRAIGLFSPMVKELRTTEYQFSRPFVLDSSASTEAFGLKPRPIDDSLRDAARNLAGVR</sequence>
<accession>A0A9X3AG64</accession>
<evidence type="ECO:0000313" key="1">
    <source>
        <dbReference type="EMBL" id="MCS7479206.1"/>
    </source>
</evidence>
<dbReference type="RefSeq" id="WP_259624711.1">
    <property type="nucleotide sequence ID" value="NZ_JANYMP010000009.1"/>
</dbReference>
<dbReference type="InterPro" id="IPR036291">
    <property type="entry name" value="NAD(P)-bd_dom_sf"/>
</dbReference>
<dbReference type="EMBL" id="JANYMP010000009">
    <property type="protein sequence ID" value="MCS7479206.1"/>
    <property type="molecule type" value="Genomic_DNA"/>
</dbReference>
<dbReference type="SUPFAM" id="SSF51735">
    <property type="entry name" value="NAD(P)-binding Rossmann-fold domains"/>
    <property type="match status" value="1"/>
</dbReference>
<keyword evidence="2" id="KW-1185">Reference proteome</keyword>
<dbReference type="AlphaFoldDB" id="A0A9X3AG64"/>
<protein>
    <submittedName>
        <fullName evidence="1">NAD-dependent epimerase</fullName>
    </submittedName>
</protein>
<name>A0A9X3AG64_9PSEU</name>
<organism evidence="1 2">
    <name type="scientific">Umezawaea endophytica</name>
    <dbReference type="NCBI Taxonomy" id="1654476"/>
    <lineage>
        <taxon>Bacteria</taxon>
        <taxon>Bacillati</taxon>
        <taxon>Actinomycetota</taxon>
        <taxon>Actinomycetes</taxon>
        <taxon>Pseudonocardiales</taxon>
        <taxon>Pseudonocardiaceae</taxon>
        <taxon>Umezawaea</taxon>
    </lineage>
</organism>
<comment type="caution">
    <text evidence="1">The sequence shown here is derived from an EMBL/GenBank/DDBJ whole genome shotgun (WGS) entry which is preliminary data.</text>
</comment>
<dbReference type="Proteomes" id="UP001141259">
    <property type="component" value="Unassembled WGS sequence"/>
</dbReference>
<gene>
    <name evidence="1" type="ORF">NZH93_20285</name>
</gene>
<dbReference type="Gene3D" id="3.40.50.720">
    <property type="entry name" value="NAD(P)-binding Rossmann-like Domain"/>
    <property type="match status" value="1"/>
</dbReference>